<proteinExistence type="predicted"/>
<dbReference type="EMBL" id="LNRQ01000009">
    <property type="protein sequence ID" value="KZM83348.1"/>
    <property type="molecule type" value="Genomic_DNA"/>
</dbReference>
<organism evidence="1">
    <name type="scientific">Daucus carota subsp. sativus</name>
    <name type="common">Carrot</name>
    <dbReference type="NCBI Taxonomy" id="79200"/>
    <lineage>
        <taxon>Eukaryota</taxon>
        <taxon>Viridiplantae</taxon>
        <taxon>Streptophyta</taxon>
        <taxon>Embryophyta</taxon>
        <taxon>Tracheophyta</taxon>
        <taxon>Spermatophyta</taxon>
        <taxon>Magnoliopsida</taxon>
        <taxon>eudicotyledons</taxon>
        <taxon>Gunneridae</taxon>
        <taxon>Pentapetalae</taxon>
        <taxon>asterids</taxon>
        <taxon>campanulids</taxon>
        <taxon>Apiales</taxon>
        <taxon>Apiaceae</taxon>
        <taxon>Apioideae</taxon>
        <taxon>Scandiceae</taxon>
        <taxon>Daucinae</taxon>
        <taxon>Daucus</taxon>
        <taxon>Daucus sect. Daucus</taxon>
    </lineage>
</organism>
<dbReference type="PANTHER" id="PTHR48428:SF1">
    <property type="entry name" value="PLANT-SPECIFIC TFIIB-RELATED PROTEIN PTF2"/>
    <property type="match status" value="1"/>
</dbReference>
<evidence type="ECO:0000313" key="1">
    <source>
        <dbReference type="EMBL" id="KZM83348.1"/>
    </source>
</evidence>
<dbReference type="SUPFAM" id="SSF47954">
    <property type="entry name" value="Cyclin-like"/>
    <property type="match status" value="2"/>
</dbReference>
<dbReference type="InterPro" id="IPR053340">
    <property type="entry name" value="PTF2"/>
</dbReference>
<sequence>MELSARCQSCGERSLVTDEVSENLICTTCAVVQDYNNFQAHVGGISGPAGTYVRTGTSGSGNNYSYKESKIYKAGVLIDDILFKLNFSVSSIDEVKKMIVTITEGRMVNRVVSFLDLKLPEFDIVYLYETTLRNSPSFSCIEAEKKEVMLKQGVFLVQCLIKWFVTTGRRPVQVVVSVLVFIGQLNQLNVKIEDLASELNVPAVTCRLRYKELLERLVEVARVLPWGKDVNIKNIVKFAPYVIQYMEMKSMGNGLKQIKNSDNVGFDIAYFLSDCLQERSDNMIDSYRSCEGDDFFSHNTEQEQSPSLDYANLDKFNISPECLKMIYSKCMEEVSDFRSTSEFGKENRKRRKRHDNYLDCTDWWKGKSELSKKLSLKKILEKDVGMDVMPPAFVNGCLTYQMRRDKIEAAKARIKNIMFPSNAGEYGQGDWFSIFVGACAYVVRRKNGNLLPMTDVAAVVCCDTYELGRMVNRVVSFLDLKLPEFDIVYLYETTLRNSPSFSCIEAEKKEVMLKQGVFLVQCLIKWFVTTGRRPVQVVVSVLAFIGQLNQVNVKIEDLASELNVPAVTCRLRYKELLERLVEVARVLPWGKDVNVKNIVKFAPYVIQYMEMKSMGNGLKQIKNSDNVGFDIAYFLSDCLQERSDNMIDSYRSCEGDDFFSHNTEQEQSPSLDYANLDKFNISPECLKMIYSKCMEEVSDFRSTSEFGKENRKRRKRHDNYLDCTDWWKGKSELSKKLSLKKILEKDVGMDVMPPAFVNGCLTYQMRRDKIEAAKARIKNIMFPSNAGLHAGYSHCLSTTAKKEKKKKKRHVDVDWEDLIIETLLLHQNCYYVPPIAAAARTPVKSYLPVRDARYQSLRF</sequence>
<dbReference type="PANTHER" id="PTHR48428">
    <property type="entry name" value="PLANT-SPECIFIC TFIIB-RELATED PROTEIN PTF2"/>
    <property type="match status" value="1"/>
</dbReference>
<dbReference type="InterPro" id="IPR036915">
    <property type="entry name" value="Cyclin-like_sf"/>
</dbReference>
<dbReference type="STRING" id="79200.A0A175YJN0"/>
<dbReference type="Gramene" id="KZM83348">
    <property type="protein sequence ID" value="KZM83348"/>
    <property type="gene ID" value="DCAR_030917"/>
</dbReference>
<reference evidence="1" key="1">
    <citation type="journal article" date="2016" name="Nat. Genet.">
        <title>A high-quality carrot genome assembly provides new insights into carotenoid accumulation and asterid genome evolution.</title>
        <authorList>
            <person name="Iorizzo M."/>
            <person name="Ellison S."/>
            <person name="Senalik D."/>
            <person name="Zeng P."/>
            <person name="Satapoomin P."/>
            <person name="Huang J."/>
            <person name="Bowman M."/>
            <person name="Iovene M."/>
            <person name="Sanseverino W."/>
            <person name="Cavagnaro P."/>
            <person name="Yildiz M."/>
            <person name="Macko-Podgorni A."/>
            <person name="Moranska E."/>
            <person name="Grzebelus E."/>
            <person name="Grzebelus D."/>
            <person name="Ashrafi H."/>
            <person name="Zheng Z."/>
            <person name="Cheng S."/>
            <person name="Spooner D."/>
            <person name="Van Deynze A."/>
            <person name="Simon P."/>
        </authorList>
    </citation>
    <scope>NUCLEOTIDE SEQUENCE [LARGE SCALE GENOMIC DNA]</scope>
    <source>
        <tissue evidence="1">Leaf</tissue>
    </source>
</reference>
<dbReference type="AlphaFoldDB" id="A0A175YJN0"/>
<dbReference type="Gene3D" id="1.10.472.10">
    <property type="entry name" value="Cyclin-like"/>
    <property type="match status" value="2"/>
</dbReference>
<evidence type="ECO:0008006" key="2">
    <source>
        <dbReference type="Google" id="ProtNLM"/>
    </source>
</evidence>
<gene>
    <name evidence="1" type="ORF">DCAR_030917</name>
</gene>
<protein>
    <recommendedName>
        <fullName evidence="2">TFIIB-type domain-containing protein</fullName>
    </recommendedName>
</protein>
<accession>A0A175YJN0</accession>
<comment type="caution">
    <text evidence="1">The sequence shown here is derived from an EMBL/GenBank/DDBJ whole genome shotgun (WGS) entry which is preliminary data.</text>
</comment>
<name>A0A175YJN0_DAUCS</name>